<dbReference type="PANTHER" id="PTHR21152:SF24">
    <property type="entry name" value="ALANINE--GLYOXYLATE AMINOTRANSFERASE 1"/>
    <property type="match status" value="1"/>
</dbReference>
<dbReference type="InterPro" id="IPR015421">
    <property type="entry name" value="PyrdxlP-dep_Trfase_major"/>
</dbReference>
<dbReference type="Pfam" id="PF00266">
    <property type="entry name" value="Aminotran_5"/>
    <property type="match status" value="1"/>
</dbReference>
<dbReference type="AlphaFoldDB" id="A0A9P8PKL1"/>
<evidence type="ECO:0000256" key="3">
    <source>
        <dbReference type="ARBA" id="ARBA00013049"/>
    </source>
</evidence>
<dbReference type="OrthoDB" id="7403325at2759"/>
<keyword evidence="5" id="KW-0808">Transferase</keyword>
<dbReference type="InterPro" id="IPR000192">
    <property type="entry name" value="Aminotrans_V_dom"/>
</dbReference>
<protein>
    <recommendedName>
        <fullName evidence="3">alanine--glyoxylate transaminase</fullName>
        <ecNumber evidence="3">2.6.1.44</ecNumber>
    </recommendedName>
</protein>
<gene>
    <name evidence="10" type="ORF">WICMUC_003957</name>
</gene>
<dbReference type="FunFam" id="3.90.1150.10:FF:000049">
    <property type="entry name" value="Alanine-glyoxylate aminotransferase 1"/>
    <property type="match status" value="1"/>
</dbReference>
<comment type="caution">
    <text evidence="10">The sequence shown here is derived from an EMBL/GenBank/DDBJ whole genome shotgun (WGS) entry which is preliminary data.</text>
</comment>
<reference evidence="10" key="2">
    <citation type="submission" date="2021-01" db="EMBL/GenBank/DDBJ databases">
        <authorList>
            <person name="Schikora-Tamarit M.A."/>
        </authorList>
    </citation>
    <scope>NUCLEOTIDE SEQUENCE</scope>
    <source>
        <strain evidence="10">CBS6341</strain>
    </source>
</reference>
<dbReference type="PIRSF" id="PIRSF000524">
    <property type="entry name" value="SPT"/>
    <property type="match status" value="1"/>
</dbReference>
<sequence length="382" mass="41681">MSEDLLLIPGPVTVSKDVLKAQSIQSLSHTHPKFISIFQSVLKNLRVLFKSTNPKDQGIVISGSGTLGWDITGSNLVYPDDDVLVLSTGFFSDKFAKALEVYDANVDILTAPVGGINSLQEVETQLKKKKYSVITITHVDTSTAVTQNLANLSKIIKKVSPESLIVIDGVCSVAVEDIEFTKWGLDYVLTGSQKAIGIPPGLSIGFISERAIEKALKRPKQSTYFASLPLWLPILQNYEAGKPSYFATPSIQLINALKVSLDEILNGGLEERFIKSKRVAQDFKKRLTNELGLQLVSLDNEYSASGLTGVYFPEGINGPDFLNSAYKRGVVFAGGIHTAIQPKYFRVGHMGVSALDDSLGHIEKAFDVIKESLAELGYKKIE</sequence>
<dbReference type="InterPro" id="IPR024169">
    <property type="entry name" value="SP_NH2Trfase/AEP_transaminase"/>
</dbReference>
<evidence type="ECO:0000256" key="7">
    <source>
        <dbReference type="PIRSR" id="PIRSR000524-1"/>
    </source>
</evidence>
<evidence type="ECO:0000256" key="4">
    <source>
        <dbReference type="ARBA" id="ARBA00022576"/>
    </source>
</evidence>
<proteinExistence type="inferred from homology"/>
<dbReference type="GO" id="GO:0019265">
    <property type="term" value="P:glycine biosynthetic process, by transamination of glyoxylate"/>
    <property type="evidence" value="ECO:0007669"/>
    <property type="project" value="TreeGrafter"/>
</dbReference>
<name>A0A9P8PKL1_9ASCO</name>
<organism evidence="10 11">
    <name type="scientific">Wickerhamomyces mucosus</name>
    <dbReference type="NCBI Taxonomy" id="1378264"/>
    <lineage>
        <taxon>Eukaryota</taxon>
        <taxon>Fungi</taxon>
        <taxon>Dikarya</taxon>
        <taxon>Ascomycota</taxon>
        <taxon>Saccharomycotina</taxon>
        <taxon>Saccharomycetes</taxon>
        <taxon>Phaffomycetales</taxon>
        <taxon>Wickerhamomycetaceae</taxon>
        <taxon>Wickerhamomyces</taxon>
    </lineage>
</organism>
<evidence type="ECO:0000256" key="1">
    <source>
        <dbReference type="ARBA" id="ARBA00001933"/>
    </source>
</evidence>
<dbReference type="EC" id="2.6.1.44" evidence="3"/>
<evidence type="ECO:0000256" key="6">
    <source>
        <dbReference type="ARBA" id="ARBA00022898"/>
    </source>
</evidence>
<feature type="modified residue" description="N6-(pyridoxal phosphate)lysine" evidence="8">
    <location>
        <position position="194"/>
    </location>
</feature>
<accession>A0A9P8PKL1</accession>
<evidence type="ECO:0000313" key="11">
    <source>
        <dbReference type="Proteomes" id="UP000769528"/>
    </source>
</evidence>
<dbReference type="GO" id="GO:0008453">
    <property type="term" value="F:alanine-glyoxylate transaminase activity"/>
    <property type="evidence" value="ECO:0007669"/>
    <property type="project" value="UniProtKB-EC"/>
</dbReference>
<dbReference type="Proteomes" id="UP000769528">
    <property type="component" value="Unassembled WGS sequence"/>
</dbReference>
<evidence type="ECO:0000256" key="5">
    <source>
        <dbReference type="ARBA" id="ARBA00022679"/>
    </source>
</evidence>
<dbReference type="Gene3D" id="3.40.640.10">
    <property type="entry name" value="Type I PLP-dependent aspartate aminotransferase-like (Major domain)"/>
    <property type="match status" value="1"/>
</dbReference>
<feature type="domain" description="Aminotransferase class V" evidence="9">
    <location>
        <begin position="21"/>
        <end position="347"/>
    </location>
</feature>
<dbReference type="GO" id="GO:0004760">
    <property type="term" value="F:L-serine-pyruvate transaminase activity"/>
    <property type="evidence" value="ECO:0007669"/>
    <property type="project" value="TreeGrafter"/>
</dbReference>
<dbReference type="FunFam" id="3.40.640.10:FF:000027">
    <property type="entry name" value="Serine--pyruvate aminotransferase, mitochondrial"/>
    <property type="match status" value="1"/>
</dbReference>
<reference evidence="10" key="1">
    <citation type="journal article" date="2021" name="Open Biol.">
        <title>Shared evolutionary footprints suggest mitochondrial oxidative damage underlies multiple complex I losses in fungi.</title>
        <authorList>
            <person name="Schikora-Tamarit M.A."/>
            <person name="Marcet-Houben M."/>
            <person name="Nosek J."/>
            <person name="Gabaldon T."/>
        </authorList>
    </citation>
    <scope>NUCLEOTIDE SEQUENCE</scope>
    <source>
        <strain evidence="10">CBS6341</strain>
    </source>
</reference>
<feature type="binding site" evidence="7">
    <location>
        <position position="346"/>
    </location>
    <ligand>
        <name>substrate</name>
    </ligand>
</feature>
<dbReference type="Gene3D" id="3.90.1150.10">
    <property type="entry name" value="Aspartate Aminotransferase, domain 1"/>
    <property type="match status" value="1"/>
</dbReference>
<dbReference type="EMBL" id="JAEUBF010001066">
    <property type="protein sequence ID" value="KAH3673004.1"/>
    <property type="molecule type" value="Genomic_DNA"/>
</dbReference>
<keyword evidence="11" id="KW-1185">Reference proteome</keyword>
<keyword evidence="4" id="KW-0032">Aminotransferase</keyword>
<dbReference type="PANTHER" id="PTHR21152">
    <property type="entry name" value="AMINOTRANSFERASE CLASS V"/>
    <property type="match status" value="1"/>
</dbReference>
<evidence type="ECO:0000256" key="2">
    <source>
        <dbReference type="ARBA" id="ARBA00009236"/>
    </source>
</evidence>
<comment type="similarity">
    <text evidence="2">Belongs to the class-V pyridoxal-phosphate-dependent aminotransferase family.</text>
</comment>
<dbReference type="InterPro" id="IPR015422">
    <property type="entry name" value="PyrdxlP-dep_Trfase_small"/>
</dbReference>
<dbReference type="GO" id="GO:0005777">
    <property type="term" value="C:peroxisome"/>
    <property type="evidence" value="ECO:0007669"/>
    <property type="project" value="TreeGrafter"/>
</dbReference>
<evidence type="ECO:0000259" key="9">
    <source>
        <dbReference type="Pfam" id="PF00266"/>
    </source>
</evidence>
<evidence type="ECO:0000313" key="10">
    <source>
        <dbReference type="EMBL" id="KAH3673004.1"/>
    </source>
</evidence>
<dbReference type="InterPro" id="IPR015424">
    <property type="entry name" value="PyrdxlP-dep_Trfase"/>
</dbReference>
<evidence type="ECO:0000256" key="8">
    <source>
        <dbReference type="PIRSR" id="PIRSR000524-50"/>
    </source>
</evidence>
<keyword evidence="6 8" id="KW-0663">Pyridoxal phosphate</keyword>
<dbReference type="SUPFAM" id="SSF53383">
    <property type="entry name" value="PLP-dependent transferases"/>
    <property type="match status" value="1"/>
</dbReference>
<comment type="cofactor">
    <cofactor evidence="1 8">
        <name>pyridoxal 5'-phosphate</name>
        <dbReference type="ChEBI" id="CHEBI:597326"/>
    </cofactor>
</comment>